<dbReference type="Proteomes" id="UP000756921">
    <property type="component" value="Unassembled WGS sequence"/>
</dbReference>
<feature type="compositionally biased region" description="Polar residues" evidence="1">
    <location>
        <begin position="208"/>
        <end position="230"/>
    </location>
</feature>
<feature type="compositionally biased region" description="Low complexity" evidence="1">
    <location>
        <begin position="183"/>
        <end position="198"/>
    </location>
</feature>
<dbReference type="EMBL" id="WJXW01000005">
    <property type="protein sequence ID" value="KAF9736389.1"/>
    <property type="molecule type" value="Genomic_DNA"/>
</dbReference>
<feature type="region of interest" description="Disordered" evidence="1">
    <location>
        <begin position="417"/>
        <end position="451"/>
    </location>
</feature>
<proteinExistence type="predicted"/>
<sequence length="703" mass="79821">MSSDLQLPDLDTIKDREAFYERIIHAGDVPWKVLITLLNLPCHDVKNVSVFLVDHNVSDLFVQIDKASEGVTPSISAQLPIANDLITERLRPVLEEYGPIIWGRNATDNQLDASGYRDLNWDNEHDKSTIEYLLRCCLAKKAIVREQKAHNVRSSAATAVAGTLTKADDSGTRHAASSQMLRSSTEVISLSSGSSEDSIYNDSDSDECSNVSNPSTNRSLGNGSEQVSRQETPETHLRRLLSLRSSHQQEIPIEHNTALSLSESKPSKVDRPRDLAEGFDMGRFQQSCAAGKSKYREILELLGIKHRVVSNGVPEKSEFKLIANFTAELTRAARLMPVDTTRTRLLFPPAPACTSLVDEMLRVYGPAIWHRSQRDHLESGKAPDRYWNVKEDEIWIREVVLGWFLKEAAGHFRNSTKVEKDHDMMGKASSGIREGTKRGNLSTSSPPERVQKRHRYNHAIQVDEHAPNSSPMLGHKFQLERHSQTTERANNAIQHHDAVGGEEGTWPTVEPWTFVRAVLPVYHVSPQIQQKNDRTDPSEWASQDRRYYLNVKLMRFFQQYLFRRVEDQDDFLAELHSLWSDDKLSLAESFGDEWPAVSEAYTQWLAALKAWTEFRKSGYTGLRSGLNAYFSTVDSKKGLDLYGKVAGLRVTLRRVIHSSNLDREKMQSYVFRALMGMLRLKDAEVLLHSVLRDLWDEILGWME</sequence>
<reference evidence="2" key="1">
    <citation type="journal article" date="2020" name="Mol. Plant Microbe Interact.">
        <title>Genome Sequence of the Biocontrol Agent Coniothyrium minitans strain Conio (IMI 134523).</title>
        <authorList>
            <person name="Patel D."/>
            <person name="Shittu T.A."/>
            <person name="Baroncelli R."/>
            <person name="Muthumeenakshi S."/>
            <person name="Osborne T.H."/>
            <person name="Janganan T.K."/>
            <person name="Sreenivasaprasad S."/>
        </authorList>
    </citation>
    <scope>NUCLEOTIDE SEQUENCE</scope>
    <source>
        <strain evidence="2">Conio</strain>
    </source>
</reference>
<organism evidence="2 3">
    <name type="scientific">Paraphaeosphaeria minitans</name>
    <dbReference type="NCBI Taxonomy" id="565426"/>
    <lineage>
        <taxon>Eukaryota</taxon>
        <taxon>Fungi</taxon>
        <taxon>Dikarya</taxon>
        <taxon>Ascomycota</taxon>
        <taxon>Pezizomycotina</taxon>
        <taxon>Dothideomycetes</taxon>
        <taxon>Pleosporomycetidae</taxon>
        <taxon>Pleosporales</taxon>
        <taxon>Massarineae</taxon>
        <taxon>Didymosphaeriaceae</taxon>
        <taxon>Paraphaeosphaeria</taxon>
    </lineage>
</organism>
<comment type="caution">
    <text evidence="2">The sequence shown here is derived from an EMBL/GenBank/DDBJ whole genome shotgun (WGS) entry which is preliminary data.</text>
</comment>
<keyword evidence="3" id="KW-1185">Reference proteome</keyword>
<name>A0A9P6KS73_9PLEO</name>
<evidence type="ECO:0000313" key="3">
    <source>
        <dbReference type="Proteomes" id="UP000756921"/>
    </source>
</evidence>
<gene>
    <name evidence="2" type="ORF">PMIN01_06305</name>
</gene>
<dbReference type="AlphaFoldDB" id="A0A9P6KS73"/>
<feature type="region of interest" description="Disordered" evidence="1">
    <location>
        <begin position="154"/>
        <end position="234"/>
    </location>
</feature>
<protein>
    <submittedName>
        <fullName evidence="2">Uncharacterized protein</fullName>
    </submittedName>
</protein>
<evidence type="ECO:0000256" key="1">
    <source>
        <dbReference type="SAM" id="MobiDB-lite"/>
    </source>
</evidence>
<accession>A0A9P6KS73</accession>
<evidence type="ECO:0000313" key="2">
    <source>
        <dbReference type="EMBL" id="KAF9736389.1"/>
    </source>
</evidence>